<dbReference type="InterPro" id="IPR005119">
    <property type="entry name" value="LysR_subst-bd"/>
</dbReference>
<sequence length="308" mass="34563">MNNRTPTLRQLQILQALAEYKKISVVAEKLYISQPSVSIQLKKLSELFDITLYRVHGKSVKLTDAGLAVLEASNEMFSTLNRLSSKLDDLKGVKSGTLKLNVVSTAKYFLPLLLGSFCKKYPLVDVELNIGNRAEVLASLKENKDDFYVLSDCLDDTNISADPFLDNLLVVVAPAKHELTLQPSISLARLTHYPFIMREHGSGTRLSVDQFCHQHKISLKEKMTIESSEAIKHSVAADLGLAILSQHTLEHSSGSGLVKLNVEGFPIKSTWYLVQNKRRKQSILAKLFYDFMQNEGQTVLRKFIEKRG</sequence>
<dbReference type="Gene3D" id="3.40.190.290">
    <property type="match status" value="1"/>
</dbReference>
<accession>A0ABY3MZI4</accession>
<dbReference type="Gene3D" id="1.10.10.10">
    <property type="entry name" value="Winged helix-like DNA-binding domain superfamily/Winged helix DNA-binding domain"/>
    <property type="match status" value="1"/>
</dbReference>
<evidence type="ECO:0000259" key="5">
    <source>
        <dbReference type="PROSITE" id="PS50931"/>
    </source>
</evidence>
<dbReference type="PANTHER" id="PTHR30126">
    <property type="entry name" value="HTH-TYPE TRANSCRIPTIONAL REGULATOR"/>
    <property type="match status" value="1"/>
</dbReference>
<dbReference type="SUPFAM" id="SSF46785">
    <property type="entry name" value="Winged helix' DNA-binding domain"/>
    <property type="match status" value="1"/>
</dbReference>
<name>A0ABY3MZI4_9GAMM</name>
<evidence type="ECO:0000313" key="6">
    <source>
        <dbReference type="EMBL" id="TYK66551.1"/>
    </source>
</evidence>
<keyword evidence="4" id="KW-0804">Transcription</keyword>
<evidence type="ECO:0000256" key="1">
    <source>
        <dbReference type="ARBA" id="ARBA00009437"/>
    </source>
</evidence>
<dbReference type="RefSeq" id="WP_101344632.1">
    <property type="nucleotide sequence ID" value="NZ_PJAI02000003.1"/>
</dbReference>
<evidence type="ECO:0000313" key="7">
    <source>
        <dbReference type="Proteomes" id="UP000815846"/>
    </source>
</evidence>
<keyword evidence="2" id="KW-0805">Transcription regulation</keyword>
<dbReference type="Pfam" id="PF00126">
    <property type="entry name" value="HTH_1"/>
    <property type="match status" value="1"/>
</dbReference>
<evidence type="ECO:0000256" key="3">
    <source>
        <dbReference type="ARBA" id="ARBA00023125"/>
    </source>
</evidence>
<dbReference type="PANTHER" id="PTHR30126:SF5">
    <property type="entry name" value="HTH-TYPE TRANSCRIPTIONAL ACTIVATOR CMPR"/>
    <property type="match status" value="1"/>
</dbReference>
<protein>
    <submittedName>
        <fullName evidence="6">LysR family transcriptional regulator</fullName>
    </submittedName>
</protein>
<dbReference type="InterPro" id="IPR000847">
    <property type="entry name" value="LysR_HTH_N"/>
</dbReference>
<comment type="caution">
    <text evidence="6">The sequence shown here is derived from an EMBL/GenBank/DDBJ whole genome shotgun (WGS) entry which is preliminary data.</text>
</comment>
<keyword evidence="7" id="KW-1185">Reference proteome</keyword>
<dbReference type="PROSITE" id="PS50931">
    <property type="entry name" value="HTH_LYSR"/>
    <property type="match status" value="1"/>
</dbReference>
<keyword evidence="3" id="KW-0238">DNA-binding</keyword>
<dbReference type="Pfam" id="PF03466">
    <property type="entry name" value="LysR_substrate"/>
    <property type="match status" value="1"/>
</dbReference>
<organism evidence="6 7">
    <name type="scientific">Colwellia echini</name>
    <dbReference type="NCBI Taxonomy" id="1982103"/>
    <lineage>
        <taxon>Bacteria</taxon>
        <taxon>Pseudomonadati</taxon>
        <taxon>Pseudomonadota</taxon>
        <taxon>Gammaproteobacteria</taxon>
        <taxon>Alteromonadales</taxon>
        <taxon>Colwelliaceae</taxon>
        <taxon>Colwellia</taxon>
    </lineage>
</organism>
<feature type="domain" description="HTH lysR-type" evidence="5">
    <location>
        <begin position="6"/>
        <end position="63"/>
    </location>
</feature>
<dbReference type="InterPro" id="IPR036390">
    <property type="entry name" value="WH_DNA-bd_sf"/>
</dbReference>
<dbReference type="Proteomes" id="UP000815846">
    <property type="component" value="Unassembled WGS sequence"/>
</dbReference>
<gene>
    <name evidence="6" type="ORF">CWS31_004210</name>
</gene>
<reference evidence="6 7" key="1">
    <citation type="submission" date="2019-08" db="EMBL/GenBank/DDBJ databases">
        <title>Microbe sample from Colwellia echini.</title>
        <authorList>
            <person name="Christiansen L."/>
            <person name="Pathiraja D."/>
            <person name="Schultz-Johansen M."/>
            <person name="Choi I.-G."/>
            <person name="Stougaard P."/>
        </authorList>
    </citation>
    <scope>NUCLEOTIDE SEQUENCE [LARGE SCALE GENOMIC DNA]</scope>
    <source>
        <strain evidence="6 7">A3</strain>
    </source>
</reference>
<comment type="similarity">
    <text evidence="1">Belongs to the LysR transcriptional regulatory family.</text>
</comment>
<dbReference type="SUPFAM" id="SSF53850">
    <property type="entry name" value="Periplasmic binding protein-like II"/>
    <property type="match status" value="1"/>
</dbReference>
<dbReference type="InterPro" id="IPR036388">
    <property type="entry name" value="WH-like_DNA-bd_sf"/>
</dbReference>
<dbReference type="EMBL" id="PJAI02000003">
    <property type="protein sequence ID" value="TYK66551.1"/>
    <property type="molecule type" value="Genomic_DNA"/>
</dbReference>
<evidence type="ECO:0000256" key="4">
    <source>
        <dbReference type="ARBA" id="ARBA00023163"/>
    </source>
</evidence>
<proteinExistence type="inferred from homology"/>
<evidence type="ECO:0000256" key="2">
    <source>
        <dbReference type="ARBA" id="ARBA00023015"/>
    </source>
</evidence>